<keyword evidence="3" id="KW-1185">Reference proteome</keyword>
<dbReference type="Proteomes" id="UP001148838">
    <property type="component" value="Unassembled WGS sequence"/>
</dbReference>
<dbReference type="InterPro" id="IPR002156">
    <property type="entry name" value="RNaseH_domain"/>
</dbReference>
<dbReference type="Pfam" id="PF00075">
    <property type="entry name" value="RNase_H"/>
    <property type="match status" value="1"/>
</dbReference>
<dbReference type="EMBL" id="JAJSOF020000001">
    <property type="protein sequence ID" value="KAJ4452214.1"/>
    <property type="molecule type" value="Genomic_DNA"/>
</dbReference>
<dbReference type="SUPFAM" id="SSF53098">
    <property type="entry name" value="Ribonuclease H-like"/>
    <property type="match status" value="1"/>
</dbReference>
<evidence type="ECO:0000313" key="3">
    <source>
        <dbReference type="Proteomes" id="UP001148838"/>
    </source>
</evidence>
<organism evidence="2 3">
    <name type="scientific">Periplaneta americana</name>
    <name type="common">American cockroach</name>
    <name type="synonym">Blatta americana</name>
    <dbReference type="NCBI Taxonomy" id="6978"/>
    <lineage>
        <taxon>Eukaryota</taxon>
        <taxon>Metazoa</taxon>
        <taxon>Ecdysozoa</taxon>
        <taxon>Arthropoda</taxon>
        <taxon>Hexapoda</taxon>
        <taxon>Insecta</taxon>
        <taxon>Pterygota</taxon>
        <taxon>Neoptera</taxon>
        <taxon>Polyneoptera</taxon>
        <taxon>Dictyoptera</taxon>
        <taxon>Blattodea</taxon>
        <taxon>Blattoidea</taxon>
        <taxon>Blattidae</taxon>
        <taxon>Blattinae</taxon>
        <taxon>Periplaneta</taxon>
    </lineage>
</organism>
<sequence length="392" mass="45099">MQKSFRYQLVPRALVNWSHTLPAPLSWQPKGLSAHVQRNEKTNQNLPHRKSFFSTHMLVEMVNPYFIFSNVPLQKLRFTSLKTLDNLKDPPKRFFEGYSKGALWGLDQEIAQATVVLEYCVFETIDTPLRQHVLWYYYACRGILAPTLQRSEAPKVAKGLEYKLLPTVFLLQEREQYSPVSSSSDFIVESSLNVFAFDTKVTEIKIELNLSKSKENILTRENPLTFEPINIQLDLEEPVTKSETSKPVLKALALEAVNNRYPPEEWLHIYTDGSTIDNNSGSGITCALFSFYQPAGYHTTNFDAEITAIHISLQHLLYGIDKFQNAVILSDSKAALYAINSYKMMSIQIKECHKMIQQFQNYRKKFNCNGYLHIAELLEMKLLIFLPKKDPV</sequence>
<dbReference type="Gene3D" id="3.30.420.10">
    <property type="entry name" value="Ribonuclease H-like superfamily/Ribonuclease H"/>
    <property type="match status" value="1"/>
</dbReference>
<evidence type="ECO:0000313" key="2">
    <source>
        <dbReference type="EMBL" id="KAJ4452214.1"/>
    </source>
</evidence>
<feature type="domain" description="RNase H type-1" evidence="1">
    <location>
        <begin position="267"/>
        <end position="346"/>
    </location>
</feature>
<accession>A0ABQ8TZT6</accession>
<dbReference type="InterPro" id="IPR012337">
    <property type="entry name" value="RNaseH-like_sf"/>
</dbReference>
<evidence type="ECO:0000259" key="1">
    <source>
        <dbReference type="Pfam" id="PF00075"/>
    </source>
</evidence>
<comment type="caution">
    <text evidence="2">The sequence shown here is derived from an EMBL/GenBank/DDBJ whole genome shotgun (WGS) entry which is preliminary data.</text>
</comment>
<gene>
    <name evidence="2" type="ORF">ANN_03732</name>
</gene>
<dbReference type="InterPro" id="IPR036397">
    <property type="entry name" value="RNaseH_sf"/>
</dbReference>
<name>A0ABQ8TZT6_PERAM</name>
<protein>
    <recommendedName>
        <fullName evidence="1">RNase H type-1 domain-containing protein</fullName>
    </recommendedName>
</protein>
<reference evidence="2 3" key="1">
    <citation type="journal article" date="2022" name="Allergy">
        <title>Genome assembly and annotation of Periplaneta americana reveal a comprehensive cockroach allergen profile.</title>
        <authorList>
            <person name="Wang L."/>
            <person name="Xiong Q."/>
            <person name="Saelim N."/>
            <person name="Wang L."/>
            <person name="Nong W."/>
            <person name="Wan A.T."/>
            <person name="Shi M."/>
            <person name="Liu X."/>
            <person name="Cao Q."/>
            <person name="Hui J.H.L."/>
            <person name="Sookrung N."/>
            <person name="Leung T.F."/>
            <person name="Tungtrongchitr A."/>
            <person name="Tsui S.K.W."/>
        </authorList>
    </citation>
    <scope>NUCLEOTIDE SEQUENCE [LARGE SCALE GENOMIC DNA]</scope>
    <source>
        <strain evidence="2">PWHHKU_190912</strain>
    </source>
</reference>
<proteinExistence type="predicted"/>